<reference evidence="1 2" key="1">
    <citation type="journal article" date="2011" name="J. Bacteriol.">
        <title>Complete genome sequence of the plant pathogen Ralstonia solanacearum strain Po82.</title>
        <authorList>
            <person name="Xu J."/>
            <person name="Zheng H.J."/>
            <person name="Liu L."/>
            <person name="Pan Z.C."/>
            <person name="Prior P."/>
            <person name="Tang B."/>
            <person name="Xu J.S."/>
            <person name="Zhang H."/>
            <person name="Tian Q."/>
            <person name="Zhang L.Q."/>
            <person name="Feng J."/>
        </authorList>
    </citation>
    <scope>NUCLEOTIDE SEQUENCE [LARGE SCALE GENOMIC DNA]</scope>
    <source>
        <strain evidence="1 2">Po82</strain>
    </source>
</reference>
<evidence type="ECO:0000313" key="1">
    <source>
        <dbReference type="EMBL" id="AEG67315.1"/>
    </source>
</evidence>
<evidence type="ECO:0000313" key="2">
    <source>
        <dbReference type="Proteomes" id="UP000007953"/>
    </source>
</evidence>
<dbReference type="PATRIC" id="fig|1031711.3.peg.13"/>
<dbReference type="RefSeq" id="WP_014615501.1">
    <property type="nucleotide sequence ID" value="NC_017574.1"/>
</dbReference>
<dbReference type="AlphaFoldDB" id="F6G4Q6"/>
<proteinExistence type="predicted"/>
<protein>
    <submittedName>
        <fullName evidence="1">Helicase domain-containing protein</fullName>
    </submittedName>
</protein>
<keyword evidence="1" id="KW-0067">ATP-binding</keyword>
<dbReference type="Proteomes" id="UP000007953">
    <property type="component" value="Chromosome"/>
</dbReference>
<sequence>MGEHLYQRSIPATQFPEPGPSLYESFYAKPAQAEEAERQAHPDVEVASPQARVYTAFNSRGNAFIEEIDKFVELAVGLRGAFTPEGQEHYRARIDQKTRDLIANAWSSPVWGSGSMDGYFKAQTDLVLKPMTSLRDVDQGGAIQASVRDAEGKTQAPGEVLLVMDLVRHGVANNEGADNAQTGD</sequence>
<name>F6G4Q6_RALS8</name>
<organism evidence="1 2">
    <name type="scientific">Ralstonia solanacearum (strain Po82)</name>
    <dbReference type="NCBI Taxonomy" id="1031711"/>
    <lineage>
        <taxon>Bacteria</taxon>
        <taxon>Pseudomonadati</taxon>
        <taxon>Pseudomonadota</taxon>
        <taxon>Betaproteobacteria</taxon>
        <taxon>Burkholderiales</taxon>
        <taxon>Burkholderiaceae</taxon>
        <taxon>Ralstonia</taxon>
        <taxon>Ralstonia solanacearum species complex</taxon>
    </lineage>
</organism>
<accession>F6G4Q6</accession>
<gene>
    <name evidence="1" type="ordered locus">RSPO_c00011</name>
</gene>
<dbReference type="KEGG" id="rsn:RSPO_c00011"/>
<keyword evidence="1" id="KW-0547">Nucleotide-binding</keyword>
<dbReference type="HOGENOM" id="CLU_1467072_0_0_4"/>
<keyword evidence="1" id="KW-0347">Helicase</keyword>
<dbReference type="GO" id="GO:0004386">
    <property type="term" value="F:helicase activity"/>
    <property type="evidence" value="ECO:0007669"/>
    <property type="project" value="UniProtKB-KW"/>
</dbReference>
<keyword evidence="1" id="KW-0378">Hydrolase</keyword>
<dbReference type="EMBL" id="CP002819">
    <property type="protein sequence ID" value="AEG67315.1"/>
    <property type="molecule type" value="Genomic_DNA"/>
</dbReference>